<dbReference type="InterPro" id="IPR012337">
    <property type="entry name" value="RNaseH-like_sf"/>
</dbReference>
<dbReference type="Pfam" id="PF13546">
    <property type="entry name" value="DDE_5"/>
    <property type="match status" value="1"/>
</dbReference>
<gene>
    <name evidence="2" type="ORF">SAMN04489716_4380</name>
    <name evidence="3" type="ORF">SAMN04489716_7170</name>
    <name evidence="4" type="ORF">SAMN04489716_8363</name>
    <name evidence="5" type="ORF">SAMN04489716_9392</name>
</gene>
<evidence type="ECO:0000313" key="4">
    <source>
        <dbReference type="EMBL" id="SDT78413.1"/>
    </source>
</evidence>
<evidence type="ECO:0000313" key="5">
    <source>
        <dbReference type="EMBL" id="SDT80862.1"/>
    </source>
</evidence>
<evidence type="ECO:0000313" key="3">
    <source>
        <dbReference type="EMBL" id="SDT75024.1"/>
    </source>
</evidence>
<dbReference type="EMBL" id="LT629758">
    <property type="protein sequence ID" value="SDT78413.1"/>
    <property type="molecule type" value="Genomic_DNA"/>
</dbReference>
<dbReference type="Proteomes" id="UP000198688">
    <property type="component" value="Chromosome I"/>
</dbReference>
<dbReference type="AlphaFoldDB" id="A0A1H2CXE0"/>
<dbReference type="InterPro" id="IPR038721">
    <property type="entry name" value="IS701-like_DDE_dom"/>
</dbReference>
<dbReference type="EMBL" id="LT629758">
    <property type="protein sequence ID" value="SDT80862.1"/>
    <property type="molecule type" value="Genomic_DNA"/>
</dbReference>
<name>A0A1H2CXE0_9ACTN</name>
<evidence type="ECO:0000313" key="2">
    <source>
        <dbReference type="EMBL" id="SDT53833.1"/>
    </source>
</evidence>
<dbReference type="NCBIfam" id="NF033540">
    <property type="entry name" value="transpos_IS701"/>
    <property type="match status" value="1"/>
</dbReference>
<evidence type="ECO:0000259" key="1">
    <source>
        <dbReference type="Pfam" id="PF13546"/>
    </source>
</evidence>
<reference evidence="3 6" key="1">
    <citation type="submission" date="2016-10" db="EMBL/GenBank/DDBJ databases">
        <authorList>
            <person name="de Groot N.N."/>
        </authorList>
    </citation>
    <scope>NUCLEOTIDE SEQUENCE [LARGE SCALE GENOMIC DNA]</scope>
    <source>
        <strain evidence="3 6">DSM 43941</strain>
    </source>
</reference>
<sequence>MVLNRLLGVVTAEQVGGWDDDLWDFFLGFSHWFSRADVRWQAWKYLRGLMAPIERRSGWSLAEHAGDATPDKMQGLLVSRCLDRDKLRDEVRSALVAAIGDEAGVLVADETGFIKKGRSSAGVQRQYTGTTGKIDNCQLGVFLTYHTRHGRAHVDRELYLPKSWTDDRDRCRRAHIGDDVPFATKPEQARSMLERAVDAKVPFAWFTGDEAYGQNRALREWCEQQDIHYVLATRKDHEVASGLHTTTRVDALIGKVRAGAWRRMSCGDGAHGPRVYDWTSVPIRTEFEHGRRGWVLARRSISSGELAYYVCFGPRGTRLRRLVATAGARWAVEESFQIAKNEAGMDQYQFRRYDAWYAHITLSMAAAAFLTITRAREAEKGAPPATTARTA</sequence>
<dbReference type="PANTHER" id="PTHR33627:SF1">
    <property type="entry name" value="TRANSPOSASE"/>
    <property type="match status" value="1"/>
</dbReference>
<proteinExistence type="predicted"/>
<dbReference type="PANTHER" id="PTHR33627">
    <property type="entry name" value="TRANSPOSASE"/>
    <property type="match status" value="1"/>
</dbReference>
<keyword evidence="6" id="KW-1185">Reference proteome</keyword>
<dbReference type="EMBL" id="LT629758">
    <property type="protein sequence ID" value="SDT53833.1"/>
    <property type="molecule type" value="Genomic_DNA"/>
</dbReference>
<protein>
    <submittedName>
        <fullName evidence="3">SRSO17 transposase</fullName>
    </submittedName>
</protein>
<accession>A0A1H2CXE0</accession>
<dbReference type="EMBL" id="LT629758">
    <property type="protein sequence ID" value="SDT75024.1"/>
    <property type="molecule type" value="Genomic_DNA"/>
</dbReference>
<dbReference type="SUPFAM" id="SSF53098">
    <property type="entry name" value="Ribonuclease H-like"/>
    <property type="match status" value="1"/>
</dbReference>
<feature type="domain" description="Transposase IS701-like DDE" evidence="1">
    <location>
        <begin position="32"/>
        <end position="240"/>
    </location>
</feature>
<organism evidence="3 6">
    <name type="scientific">Actinoplanes derwentensis</name>
    <dbReference type="NCBI Taxonomy" id="113562"/>
    <lineage>
        <taxon>Bacteria</taxon>
        <taxon>Bacillati</taxon>
        <taxon>Actinomycetota</taxon>
        <taxon>Actinomycetes</taxon>
        <taxon>Micromonosporales</taxon>
        <taxon>Micromonosporaceae</taxon>
        <taxon>Actinoplanes</taxon>
    </lineage>
</organism>
<evidence type="ECO:0000313" key="6">
    <source>
        <dbReference type="Proteomes" id="UP000198688"/>
    </source>
</evidence>
<dbReference type="InterPro" id="IPR039365">
    <property type="entry name" value="IS701-like"/>
</dbReference>
<dbReference type="STRING" id="113562.SAMN04489716_4380"/>